<protein>
    <recommendedName>
        <fullName evidence="3">Protein kinase domain-containing protein</fullName>
    </recommendedName>
</protein>
<dbReference type="InterPro" id="IPR011009">
    <property type="entry name" value="Kinase-like_dom_sf"/>
</dbReference>
<dbReference type="SMART" id="SM00220">
    <property type="entry name" value="S_TKc"/>
    <property type="match status" value="1"/>
</dbReference>
<feature type="domain" description="Protein kinase" evidence="3">
    <location>
        <begin position="44"/>
        <end position="378"/>
    </location>
</feature>
<dbReference type="EMBL" id="JBICBT010000440">
    <property type="protein sequence ID" value="KAL3113620.1"/>
    <property type="molecule type" value="Genomic_DNA"/>
</dbReference>
<evidence type="ECO:0000256" key="1">
    <source>
        <dbReference type="PROSITE-ProRule" id="PRU10141"/>
    </source>
</evidence>
<evidence type="ECO:0000259" key="3">
    <source>
        <dbReference type="PROSITE" id="PS50011"/>
    </source>
</evidence>
<comment type="caution">
    <text evidence="4">The sequence shown here is derived from an EMBL/GenBank/DDBJ whole genome shotgun (WGS) entry which is preliminary data.</text>
</comment>
<dbReference type="InterPro" id="IPR017441">
    <property type="entry name" value="Protein_kinase_ATP_BS"/>
</dbReference>
<dbReference type="SUPFAM" id="SSF56112">
    <property type="entry name" value="Protein kinase-like (PK-like)"/>
    <property type="match status" value="1"/>
</dbReference>
<keyword evidence="1" id="KW-0067">ATP-binding</keyword>
<name>A0ABD2LG20_9BILA</name>
<dbReference type="Proteomes" id="UP001620626">
    <property type="component" value="Unassembled WGS sequence"/>
</dbReference>
<dbReference type="Gene3D" id="1.10.510.10">
    <property type="entry name" value="Transferase(Phosphotransferase) domain 1"/>
    <property type="match status" value="1"/>
</dbReference>
<gene>
    <name evidence="4" type="ORF">niasHT_010649</name>
</gene>
<dbReference type="AlphaFoldDB" id="A0ABD2LG20"/>
<sequence length="378" mass="43020">MPDNRAEDDDAAVSQSPGTVSAERKDSYDLVSLSAGTRVSGGRWTIIKELGQGAFGTVFLCSGNTDAGRRQAAMKTERADEEPFLWKEVRFMRGGGGCFVEQQFEGAEIMRKVSTVPVDQGSEHFCRCFDEGRDVQRDTQSGELVTFNYVVMSLIGHGLFDLLSKAGDVFSPGTAIGVSLQLLDALKALHKVGYLHLDVKPENATIGRAETNERRRIFLIDFGLARRYISQSGRFRRERSKTHFRGTPMYASIAAHAHADYCRADDIESWFYTMVDMYTGRLPWTHVTSEHRIGKMKRLRLSHKPKEVQQRALHALLKKCPPIFYDILLHIDDLEFYQQPKYEWIDRVLRDYLNTNGIHELPYDWEKQAIDEEGVQAD</sequence>
<evidence type="ECO:0000256" key="2">
    <source>
        <dbReference type="SAM" id="MobiDB-lite"/>
    </source>
</evidence>
<dbReference type="PANTHER" id="PTHR11909">
    <property type="entry name" value="CASEIN KINASE-RELATED"/>
    <property type="match status" value="1"/>
</dbReference>
<reference evidence="4 5" key="1">
    <citation type="submission" date="2024-10" db="EMBL/GenBank/DDBJ databases">
        <authorList>
            <person name="Kim D."/>
        </authorList>
    </citation>
    <scope>NUCLEOTIDE SEQUENCE [LARGE SCALE GENOMIC DNA]</scope>
    <source>
        <strain evidence="4">BH-2024</strain>
    </source>
</reference>
<accession>A0ABD2LG20</accession>
<evidence type="ECO:0000313" key="5">
    <source>
        <dbReference type="Proteomes" id="UP001620626"/>
    </source>
</evidence>
<evidence type="ECO:0000313" key="4">
    <source>
        <dbReference type="EMBL" id="KAL3113620.1"/>
    </source>
</evidence>
<keyword evidence="1" id="KW-0547">Nucleotide-binding</keyword>
<feature type="binding site" evidence="1">
    <location>
        <position position="75"/>
    </location>
    <ligand>
        <name>ATP</name>
        <dbReference type="ChEBI" id="CHEBI:30616"/>
    </ligand>
</feature>
<dbReference type="Pfam" id="PF00069">
    <property type="entry name" value="Pkinase"/>
    <property type="match status" value="1"/>
</dbReference>
<dbReference type="InterPro" id="IPR000719">
    <property type="entry name" value="Prot_kinase_dom"/>
</dbReference>
<keyword evidence="5" id="KW-1185">Reference proteome</keyword>
<dbReference type="InterPro" id="IPR050235">
    <property type="entry name" value="CK1_Ser-Thr_kinase"/>
</dbReference>
<feature type="compositionally biased region" description="Acidic residues" evidence="2">
    <location>
        <begin position="1"/>
        <end position="11"/>
    </location>
</feature>
<dbReference type="GO" id="GO:0005524">
    <property type="term" value="F:ATP binding"/>
    <property type="evidence" value="ECO:0007669"/>
    <property type="project" value="UniProtKB-UniRule"/>
</dbReference>
<dbReference type="PROSITE" id="PS50011">
    <property type="entry name" value="PROTEIN_KINASE_DOM"/>
    <property type="match status" value="1"/>
</dbReference>
<dbReference type="PROSITE" id="PS00107">
    <property type="entry name" value="PROTEIN_KINASE_ATP"/>
    <property type="match status" value="1"/>
</dbReference>
<feature type="region of interest" description="Disordered" evidence="2">
    <location>
        <begin position="1"/>
        <end position="23"/>
    </location>
</feature>
<organism evidence="4 5">
    <name type="scientific">Heterodera trifolii</name>
    <dbReference type="NCBI Taxonomy" id="157864"/>
    <lineage>
        <taxon>Eukaryota</taxon>
        <taxon>Metazoa</taxon>
        <taxon>Ecdysozoa</taxon>
        <taxon>Nematoda</taxon>
        <taxon>Chromadorea</taxon>
        <taxon>Rhabditida</taxon>
        <taxon>Tylenchina</taxon>
        <taxon>Tylenchomorpha</taxon>
        <taxon>Tylenchoidea</taxon>
        <taxon>Heteroderidae</taxon>
        <taxon>Heteroderinae</taxon>
        <taxon>Heterodera</taxon>
    </lineage>
</organism>
<proteinExistence type="predicted"/>